<feature type="chain" id="PRO_5011561624" description="BT-3987-like N-terminal domain-containing protein" evidence="1">
    <location>
        <begin position="25"/>
        <end position="331"/>
    </location>
</feature>
<evidence type="ECO:0000313" key="4">
    <source>
        <dbReference type="Proteomes" id="UP000199031"/>
    </source>
</evidence>
<feature type="domain" description="BT-3987-like N-terminal" evidence="2">
    <location>
        <begin position="57"/>
        <end position="168"/>
    </location>
</feature>
<evidence type="ECO:0000256" key="1">
    <source>
        <dbReference type="SAM" id="SignalP"/>
    </source>
</evidence>
<dbReference type="PROSITE" id="PS51257">
    <property type="entry name" value="PROKAR_LIPOPROTEIN"/>
    <property type="match status" value="1"/>
</dbReference>
<evidence type="ECO:0000313" key="3">
    <source>
        <dbReference type="EMBL" id="SFQ50773.1"/>
    </source>
</evidence>
<reference evidence="3 4" key="1">
    <citation type="submission" date="2016-10" db="EMBL/GenBank/DDBJ databases">
        <authorList>
            <person name="de Groot N.N."/>
        </authorList>
    </citation>
    <scope>NUCLEOTIDE SEQUENCE [LARGE SCALE GENOMIC DNA]</scope>
    <source>
        <strain evidence="3 4">DSM 28286</strain>
    </source>
</reference>
<dbReference type="OrthoDB" id="740324at2"/>
<dbReference type="Gene3D" id="2.60.40.1740">
    <property type="entry name" value="hypothetical protein (bacova_03559)"/>
    <property type="match status" value="1"/>
</dbReference>
<protein>
    <recommendedName>
        <fullName evidence="2">BT-3987-like N-terminal domain-containing protein</fullName>
    </recommendedName>
</protein>
<gene>
    <name evidence="3" type="ORF">SAMN05444277_1166</name>
</gene>
<keyword evidence="1" id="KW-0732">Signal</keyword>
<feature type="signal peptide" evidence="1">
    <location>
        <begin position="1"/>
        <end position="24"/>
    </location>
</feature>
<proteinExistence type="predicted"/>
<dbReference type="RefSeq" id="WP_090662563.1">
    <property type="nucleotide sequence ID" value="NZ_FOXQ01000016.1"/>
</dbReference>
<dbReference type="Pfam" id="PF08522">
    <property type="entry name" value="BT_3987-like_N"/>
    <property type="match status" value="1"/>
</dbReference>
<organism evidence="3 4">
    <name type="scientific">Parafilimonas terrae</name>
    <dbReference type="NCBI Taxonomy" id="1465490"/>
    <lineage>
        <taxon>Bacteria</taxon>
        <taxon>Pseudomonadati</taxon>
        <taxon>Bacteroidota</taxon>
        <taxon>Chitinophagia</taxon>
        <taxon>Chitinophagales</taxon>
        <taxon>Chitinophagaceae</taxon>
        <taxon>Parafilimonas</taxon>
    </lineage>
</organism>
<dbReference type="AlphaFoldDB" id="A0A1I5Z2S9"/>
<name>A0A1I5Z2S9_9BACT</name>
<dbReference type="Proteomes" id="UP000199031">
    <property type="component" value="Unassembled WGS sequence"/>
</dbReference>
<keyword evidence="4" id="KW-1185">Reference proteome</keyword>
<dbReference type="STRING" id="1465490.SAMN05444277_1166"/>
<accession>A0A1I5Z2S9</accession>
<sequence>MKRLFKIGGSLLLLTSMMFTSCLKDDSLTLDTGLSDNVTEFGNTGSIATNPSGGAAPRFAIDLGSLKTGDTASFKVNVNYAGDEMAPQDITVTVDIDESLLATYNAAHSVDGANYIAPPASLFKTSFPITLVIPKGKQTAQAVIEAQLSNDYDFNAAYALPLKITSTSVGEVSGNFGSALYSITVRNIYDGEFTVTGSFVDLTNSTFTATYPKTADLITTGPASNAYYEPDLNGGTFGYAFNAGGSGSYYGSFAPVFTFDADGNVLSVVNYYGQPSSNGRSAELDPAGENKMTFDADGTPKELNVSYFMLQPGTSVRCKFAEKYVYVGPRP</sequence>
<dbReference type="EMBL" id="FOXQ01000016">
    <property type="protein sequence ID" value="SFQ50773.1"/>
    <property type="molecule type" value="Genomic_DNA"/>
</dbReference>
<dbReference type="InterPro" id="IPR013728">
    <property type="entry name" value="BT_3987-like_N"/>
</dbReference>
<evidence type="ECO:0000259" key="2">
    <source>
        <dbReference type="Pfam" id="PF08522"/>
    </source>
</evidence>